<evidence type="ECO:0000313" key="2">
    <source>
        <dbReference type="EMBL" id="GFR41926.1"/>
    </source>
</evidence>
<accession>A0AAD3DL79</accession>
<dbReference type="Proteomes" id="UP001054857">
    <property type="component" value="Unassembled WGS sequence"/>
</dbReference>
<feature type="compositionally biased region" description="Low complexity" evidence="1">
    <location>
        <begin position="115"/>
        <end position="124"/>
    </location>
</feature>
<keyword evidence="3" id="KW-1185">Reference proteome</keyword>
<protein>
    <submittedName>
        <fullName evidence="2">Uncharacterized protein</fullName>
    </submittedName>
</protein>
<name>A0AAD3DL79_9CHLO</name>
<organism evidence="2 3">
    <name type="scientific">Astrephomene gubernaculifera</name>
    <dbReference type="NCBI Taxonomy" id="47775"/>
    <lineage>
        <taxon>Eukaryota</taxon>
        <taxon>Viridiplantae</taxon>
        <taxon>Chlorophyta</taxon>
        <taxon>core chlorophytes</taxon>
        <taxon>Chlorophyceae</taxon>
        <taxon>CS clade</taxon>
        <taxon>Chlamydomonadales</taxon>
        <taxon>Astrephomenaceae</taxon>
        <taxon>Astrephomene</taxon>
    </lineage>
</organism>
<feature type="compositionally biased region" description="Polar residues" evidence="1">
    <location>
        <begin position="125"/>
        <end position="134"/>
    </location>
</feature>
<comment type="caution">
    <text evidence="2">The sequence shown here is derived from an EMBL/GenBank/DDBJ whole genome shotgun (WGS) entry which is preliminary data.</text>
</comment>
<evidence type="ECO:0000313" key="3">
    <source>
        <dbReference type="Proteomes" id="UP001054857"/>
    </source>
</evidence>
<feature type="region of interest" description="Disordered" evidence="1">
    <location>
        <begin position="185"/>
        <end position="234"/>
    </location>
</feature>
<feature type="region of interest" description="Disordered" evidence="1">
    <location>
        <begin position="115"/>
        <end position="160"/>
    </location>
</feature>
<gene>
    <name evidence="2" type="ORF">Agub_g2719</name>
</gene>
<sequence>MASGGLRLLELTKPHEPTCSNLPPAAPLRHAQPQRWPQPHFRSSSAALCVLPRFLLFLLLYPSISIFAANALTTNAASASSASLSARVVVVNDIAGHFEVLAGVLTSLHRLLAPHPSSSSSASLQPANNQTSGTQHRRQQLQLQLQQQGTAPRPRVVFTGNARGPALNGLLDWLGPEVASWASWHPLTGSGGSGGEGEGGGLGGGSAAGGGGGAGGAANRGRGGGRRKAGGGGG</sequence>
<feature type="non-terminal residue" evidence="2">
    <location>
        <position position="234"/>
    </location>
</feature>
<dbReference type="AlphaFoldDB" id="A0AAD3DL79"/>
<reference evidence="2 3" key="1">
    <citation type="journal article" date="2021" name="Sci. Rep.">
        <title>Genome sequencing of the multicellular alga Astrephomene provides insights into convergent evolution of germ-soma differentiation.</title>
        <authorList>
            <person name="Yamashita S."/>
            <person name="Yamamoto K."/>
            <person name="Matsuzaki R."/>
            <person name="Suzuki S."/>
            <person name="Yamaguchi H."/>
            <person name="Hirooka S."/>
            <person name="Minakuchi Y."/>
            <person name="Miyagishima S."/>
            <person name="Kawachi M."/>
            <person name="Toyoda A."/>
            <person name="Nozaki H."/>
        </authorList>
    </citation>
    <scope>NUCLEOTIDE SEQUENCE [LARGE SCALE GENOMIC DNA]</scope>
    <source>
        <strain evidence="2 3">NIES-4017</strain>
    </source>
</reference>
<dbReference type="EMBL" id="BMAR01000002">
    <property type="protein sequence ID" value="GFR41926.1"/>
    <property type="molecule type" value="Genomic_DNA"/>
</dbReference>
<proteinExistence type="predicted"/>
<feature type="compositionally biased region" description="Basic residues" evidence="1">
    <location>
        <begin position="223"/>
        <end position="234"/>
    </location>
</feature>
<evidence type="ECO:0000256" key="1">
    <source>
        <dbReference type="SAM" id="MobiDB-lite"/>
    </source>
</evidence>
<feature type="compositionally biased region" description="Gly residues" evidence="1">
    <location>
        <begin position="189"/>
        <end position="222"/>
    </location>
</feature>